<dbReference type="Proteomes" id="UP000236291">
    <property type="component" value="Unassembled WGS sequence"/>
</dbReference>
<evidence type="ECO:0000313" key="1">
    <source>
        <dbReference type="EMBL" id="PNX58784.1"/>
    </source>
</evidence>
<organism evidence="1 2">
    <name type="scientific">Trifolium pratense</name>
    <name type="common">Red clover</name>
    <dbReference type="NCBI Taxonomy" id="57577"/>
    <lineage>
        <taxon>Eukaryota</taxon>
        <taxon>Viridiplantae</taxon>
        <taxon>Streptophyta</taxon>
        <taxon>Embryophyta</taxon>
        <taxon>Tracheophyta</taxon>
        <taxon>Spermatophyta</taxon>
        <taxon>Magnoliopsida</taxon>
        <taxon>eudicotyledons</taxon>
        <taxon>Gunneridae</taxon>
        <taxon>Pentapetalae</taxon>
        <taxon>rosids</taxon>
        <taxon>fabids</taxon>
        <taxon>Fabales</taxon>
        <taxon>Fabaceae</taxon>
        <taxon>Papilionoideae</taxon>
        <taxon>50 kb inversion clade</taxon>
        <taxon>NPAAA clade</taxon>
        <taxon>Hologalegina</taxon>
        <taxon>IRL clade</taxon>
        <taxon>Trifolieae</taxon>
        <taxon>Trifolium</taxon>
    </lineage>
</organism>
<gene>
    <name evidence="1" type="primary">midasin</name>
    <name evidence="1" type="ORF">L195_g059361</name>
</gene>
<feature type="non-terminal residue" evidence="1">
    <location>
        <position position="83"/>
    </location>
</feature>
<dbReference type="EMBL" id="ASHM01129203">
    <property type="protein sequence ID" value="PNX58784.1"/>
    <property type="molecule type" value="Genomic_DNA"/>
</dbReference>
<dbReference type="AlphaFoldDB" id="A0A2K3JXM1"/>
<comment type="caution">
    <text evidence="1">The sequence shown here is derived from an EMBL/GenBank/DDBJ whole genome shotgun (WGS) entry which is preliminary data.</text>
</comment>
<evidence type="ECO:0000313" key="2">
    <source>
        <dbReference type="Proteomes" id="UP000236291"/>
    </source>
</evidence>
<dbReference type="STRING" id="57577.A0A2K3JXM1"/>
<accession>A0A2K3JXM1</accession>
<sequence length="83" mass="9673">MTRLSILSSLDQLKSVFDLMSSWHKMELGSWPTLLDEVMDQYENNAKKVTFEMISYDKKQKHASDGPARNFVSHFKRVGHIKN</sequence>
<name>A0A2K3JXM1_TRIPR</name>
<reference evidence="1 2" key="1">
    <citation type="journal article" date="2014" name="Am. J. Bot.">
        <title>Genome assembly and annotation for red clover (Trifolium pratense; Fabaceae).</title>
        <authorList>
            <person name="Istvanek J."/>
            <person name="Jaros M."/>
            <person name="Krenek A."/>
            <person name="Repkova J."/>
        </authorList>
    </citation>
    <scope>NUCLEOTIDE SEQUENCE [LARGE SCALE GENOMIC DNA]</scope>
    <source>
        <strain evidence="2">cv. Tatra</strain>
        <tissue evidence="1">Young leaves</tissue>
    </source>
</reference>
<reference evidence="1 2" key="2">
    <citation type="journal article" date="2017" name="Front. Plant Sci.">
        <title>Gene Classification and Mining of Molecular Markers Useful in Red Clover (Trifolium pratense) Breeding.</title>
        <authorList>
            <person name="Istvanek J."/>
            <person name="Dluhosova J."/>
            <person name="Dluhos P."/>
            <person name="Patkova L."/>
            <person name="Nedelnik J."/>
            <person name="Repkova J."/>
        </authorList>
    </citation>
    <scope>NUCLEOTIDE SEQUENCE [LARGE SCALE GENOMIC DNA]</scope>
    <source>
        <strain evidence="2">cv. Tatra</strain>
        <tissue evidence="1">Young leaves</tissue>
    </source>
</reference>
<proteinExistence type="predicted"/>
<protein>
    <submittedName>
        <fullName evidence="1">Midasin</fullName>
    </submittedName>
</protein>